<evidence type="ECO:0000313" key="1">
    <source>
        <dbReference type="EMBL" id="MCC2746911.1"/>
    </source>
</evidence>
<proteinExistence type="predicted"/>
<dbReference type="RefSeq" id="WP_173849463.1">
    <property type="nucleotide sequence ID" value="NZ_JAAISB010000024.1"/>
</dbReference>
<dbReference type="Proteomes" id="UP001197847">
    <property type="component" value="Unassembled WGS sequence"/>
</dbReference>
<sequence length="80" mass="9379">MIGNRREEDQADLWLREHDPYYLDKSNSKKKKLERFYETPEQEHRRVQMELPFSSLSMSQMLEVGIEVKTDAGGGFSGNI</sequence>
<name>A0AAW4WJV9_9FIRM</name>
<accession>A0AAW4WJV9</accession>
<organism evidence="1 2">
    <name type="scientific">Agathobacter rectalis</name>
    <dbReference type="NCBI Taxonomy" id="39491"/>
    <lineage>
        <taxon>Bacteria</taxon>
        <taxon>Bacillati</taxon>
        <taxon>Bacillota</taxon>
        <taxon>Clostridia</taxon>
        <taxon>Lachnospirales</taxon>
        <taxon>Lachnospiraceae</taxon>
        <taxon>Agathobacter</taxon>
    </lineage>
</organism>
<gene>
    <name evidence="1" type="ORF">LK487_07680</name>
</gene>
<evidence type="ECO:0000313" key="2">
    <source>
        <dbReference type="Proteomes" id="UP001197847"/>
    </source>
</evidence>
<dbReference type="AlphaFoldDB" id="A0AAW4WJV9"/>
<dbReference type="EMBL" id="JAJFBX010000008">
    <property type="protein sequence ID" value="MCC2746911.1"/>
    <property type="molecule type" value="Genomic_DNA"/>
</dbReference>
<comment type="caution">
    <text evidence="1">The sequence shown here is derived from an EMBL/GenBank/DDBJ whole genome shotgun (WGS) entry which is preliminary data.</text>
</comment>
<protein>
    <submittedName>
        <fullName evidence="1">Uncharacterized protein</fullName>
    </submittedName>
</protein>
<reference evidence="1" key="1">
    <citation type="submission" date="2021-10" db="EMBL/GenBank/DDBJ databases">
        <title>Collection of gut derived symbiotic bacterial strains cultured from healthy donors.</title>
        <authorList>
            <person name="Lin H."/>
            <person name="Littmann E."/>
            <person name="Claire K."/>
            <person name="Pamer E."/>
        </authorList>
    </citation>
    <scope>NUCLEOTIDE SEQUENCE</scope>
    <source>
        <strain evidence="1">MSK.22.92</strain>
    </source>
</reference>